<organism evidence="19">
    <name type="scientific">Salix viminalis</name>
    <name type="common">Common osier</name>
    <name type="synonym">Basket willow</name>
    <dbReference type="NCBI Taxonomy" id="40686"/>
    <lineage>
        <taxon>Eukaryota</taxon>
        <taxon>Viridiplantae</taxon>
        <taxon>Streptophyta</taxon>
        <taxon>Embryophyta</taxon>
        <taxon>Tracheophyta</taxon>
        <taxon>Spermatophyta</taxon>
        <taxon>Magnoliopsida</taxon>
        <taxon>eudicotyledons</taxon>
        <taxon>Gunneridae</taxon>
        <taxon>Pentapetalae</taxon>
        <taxon>rosids</taxon>
        <taxon>fabids</taxon>
        <taxon>Malpighiales</taxon>
        <taxon>Salicaceae</taxon>
        <taxon>Saliceae</taxon>
        <taxon>Salix</taxon>
    </lineage>
</organism>
<dbReference type="EC" id="2.7.11.1" evidence="2"/>
<evidence type="ECO:0000256" key="4">
    <source>
        <dbReference type="ARBA" id="ARBA00022679"/>
    </source>
</evidence>
<dbReference type="Pfam" id="PF07714">
    <property type="entry name" value="PK_Tyr_Ser-Thr"/>
    <property type="match status" value="2"/>
</dbReference>
<protein>
    <recommendedName>
        <fullName evidence="2">non-specific serine/threonine protein kinase</fullName>
        <ecNumber evidence="2">2.7.11.1</ecNumber>
    </recommendedName>
</protein>
<keyword evidence="8" id="KW-0418">Kinase</keyword>
<dbReference type="GO" id="GO:0005524">
    <property type="term" value="F:ATP binding"/>
    <property type="evidence" value="ECO:0007669"/>
    <property type="project" value="UniProtKB-UniRule"/>
</dbReference>
<feature type="binding site" evidence="15">
    <location>
        <position position="383"/>
    </location>
    <ligand>
        <name>ATP</name>
        <dbReference type="ChEBI" id="CHEBI:30616"/>
    </ligand>
</feature>
<keyword evidence="9 15" id="KW-0067">ATP-binding</keyword>
<dbReference type="PANTHER" id="PTHR46008:SF2">
    <property type="entry name" value="LEAF RUST 10 DISEASE-RESISTANCE LOCUS RECEPTOR-LIKE PROTEIN KINASE-LIKE 1.4"/>
    <property type="match status" value="1"/>
</dbReference>
<evidence type="ECO:0000256" key="13">
    <source>
        <dbReference type="ARBA" id="ARBA00047899"/>
    </source>
</evidence>
<comment type="subcellular location">
    <subcellularLocation>
        <location evidence="1">Membrane</location>
        <topology evidence="1">Single-pass membrane protein</topology>
    </subcellularLocation>
</comment>
<evidence type="ECO:0000256" key="11">
    <source>
        <dbReference type="ARBA" id="ARBA00023136"/>
    </source>
</evidence>
<dbReference type="PROSITE" id="PS00108">
    <property type="entry name" value="PROTEIN_KINASE_ST"/>
    <property type="match status" value="2"/>
</dbReference>
<dbReference type="GO" id="GO:0030247">
    <property type="term" value="F:polysaccharide binding"/>
    <property type="evidence" value="ECO:0007669"/>
    <property type="project" value="InterPro"/>
</dbReference>
<dbReference type="Gene3D" id="3.30.200.20">
    <property type="entry name" value="Phosphorylase Kinase, domain 1"/>
    <property type="match status" value="1"/>
</dbReference>
<dbReference type="EMBL" id="CAADRP010002029">
    <property type="protein sequence ID" value="VFU59240.1"/>
    <property type="molecule type" value="Genomic_DNA"/>
</dbReference>
<evidence type="ECO:0000256" key="3">
    <source>
        <dbReference type="ARBA" id="ARBA00022527"/>
    </source>
</evidence>
<gene>
    <name evidence="19" type="ORF">SVIM_LOCUS435953</name>
</gene>
<evidence type="ECO:0000256" key="2">
    <source>
        <dbReference type="ARBA" id="ARBA00012513"/>
    </source>
</evidence>
<dbReference type="GO" id="GO:0004674">
    <property type="term" value="F:protein serine/threonine kinase activity"/>
    <property type="evidence" value="ECO:0007669"/>
    <property type="project" value="UniProtKB-KW"/>
</dbReference>
<feature type="transmembrane region" description="Helical" evidence="16">
    <location>
        <begin position="286"/>
        <end position="308"/>
    </location>
</feature>
<evidence type="ECO:0000256" key="7">
    <source>
        <dbReference type="ARBA" id="ARBA00022741"/>
    </source>
</evidence>
<dbReference type="InterPro" id="IPR000719">
    <property type="entry name" value="Prot_kinase_dom"/>
</dbReference>
<dbReference type="InterPro" id="IPR008271">
    <property type="entry name" value="Ser/Thr_kinase_AS"/>
</dbReference>
<feature type="binding site" evidence="15">
    <location>
        <position position="1072"/>
    </location>
    <ligand>
        <name>ATP</name>
        <dbReference type="ChEBI" id="CHEBI:30616"/>
    </ligand>
</feature>
<keyword evidence="5 16" id="KW-0812">Transmembrane</keyword>
<dbReference type="InterPro" id="IPR032872">
    <property type="entry name" value="WAK_assoc_C"/>
</dbReference>
<name>A0A6N2N0I9_SALVM</name>
<dbReference type="InterPro" id="IPR001245">
    <property type="entry name" value="Ser-Thr/Tyr_kinase_cat_dom"/>
</dbReference>
<feature type="chain" id="PRO_5026972319" description="non-specific serine/threonine protein kinase" evidence="17">
    <location>
        <begin position="31"/>
        <end position="1385"/>
    </location>
</feature>
<evidence type="ECO:0000256" key="10">
    <source>
        <dbReference type="ARBA" id="ARBA00022989"/>
    </source>
</evidence>
<evidence type="ECO:0000256" key="14">
    <source>
        <dbReference type="ARBA" id="ARBA00048679"/>
    </source>
</evidence>
<dbReference type="Pfam" id="PF00069">
    <property type="entry name" value="Pkinase"/>
    <property type="match status" value="1"/>
</dbReference>
<comment type="catalytic activity">
    <reaction evidence="13">
        <text>L-threonyl-[protein] + ATP = O-phospho-L-threonyl-[protein] + ADP + H(+)</text>
        <dbReference type="Rhea" id="RHEA:46608"/>
        <dbReference type="Rhea" id="RHEA-COMP:11060"/>
        <dbReference type="Rhea" id="RHEA-COMP:11605"/>
        <dbReference type="ChEBI" id="CHEBI:15378"/>
        <dbReference type="ChEBI" id="CHEBI:30013"/>
        <dbReference type="ChEBI" id="CHEBI:30616"/>
        <dbReference type="ChEBI" id="CHEBI:61977"/>
        <dbReference type="ChEBI" id="CHEBI:456216"/>
        <dbReference type="EC" id="2.7.11.1"/>
    </reaction>
</comment>
<dbReference type="InterPro" id="IPR017441">
    <property type="entry name" value="Protein_kinase_ATP_BS"/>
</dbReference>
<keyword evidence="12" id="KW-0325">Glycoprotein</keyword>
<comment type="catalytic activity">
    <reaction evidence="14">
        <text>L-seryl-[protein] + ATP = O-phospho-L-seryl-[protein] + ADP + H(+)</text>
        <dbReference type="Rhea" id="RHEA:17989"/>
        <dbReference type="Rhea" id="RHEA-COMP:9863"/>
        <dbReference type="Rhea" id="RHEA-COMP:11604"/>
        <dbReference type="ChEBI" id="CHEBI:15378"/>
        <dbReference type="ChEBI" id="CHEBI:29999"/>
        <dbReference type="ChEBI" id="CHEBI:30616"/>
        <dbReference type="ChEBI" id="CHEBI:83421"/>
        <dbReference type="ChEBI" id="CHEBI:456216"/>
        <dbReference type="EC" id="2.7.11.1"/>
    </reaction>
</comment>
<dbReference type="GO" id="GO:0005886">
    <property type="term" value="C:plasma membrane"/>
    <property type="evidence" value="ECO:0007669"/>
    <property type="project" value="UniProtKB-ARBA"/>
</dbReference>
<keyword evidence="7 15" id="KW-0547">Nucleotide-binding</keyword>
<evidence type="ECO:0000256" key="1">
    <source>
        <dbReference type="ARBA" id="ARBA00004167"/>
    </source>
</evidence>
<dbReference type="PROSITE" id="PS50011">
    <property type="entry name" value="PROTEIN_KINASE_DOM"/>
    <property type="match status" value="2"/>
</dbReference>
<reference evidence="19" key="1">
    <citation type="submission" date="2019-03" db="EMBL/GenBank/DDBJ databases">
        <authorList>
            <person name="Mank J."/>
            <person name="Almeida P."/>
        </authorList>
    </citation>
    <scope>NUCLEOTIDE SEQUENCE</scope>
    <source>
        <strain evidence="19">78183</strain>
    </source>
</reference>
<dbReference type="InterPro" id="IPR025287">
    <property type="entry name" value="WAK_GUB"/>
</dbReference>
<feature type="signal peptide" evidence="17">
    <location>
        <begin position="1"/>
        <end position="30"/>
    </location>
</feature>
<dbReference type="FunFam" id="3.30.200.20:FF:000217">
    <property type="entry name" value="probable LRR receptor-like serine/threonine-protein kinase At1g53430"/>
    <property type="match status" value="1"/>
</dbReference>
<keyword evidence="10 16" id="KW-1133">Transmembrane helix</keyword>
<evidence type="ECO:0000256" key="12">
    <source>
        <dbReference type="ARBA" id="ARBA00023180"/>
    </source>
</evidence>
<keyword evidence="11 16" id="KW-0472">Membrane</keyword>
<feature type="domain" description="Protein kinase" evidence="18">
    <location>
        <begin position="1044"/>
        <end position="1318"/>
    </location>
</feature>
<dbReference type="Gene3D" id="1.10.510.10">
    <property type="entry name" value="Transferase(Phosphotransferase) domain 1"/>
    <property type="match status" value="3"/>
</dbReference>
<dbReference type="PANTHER" id="PTHR46008">
    <property type="entry name" value="LEAF RUST 10 DISEASE-RESISTANCE LOCUS RECEPTOR-LIKE PROTEIN KINASE-LIKE 1.4"/>
    <property type="match status" value="1"/>
</dbReference>
<dbReference type="SMART" id="SM00220">
    <property type="entry name" value="S_TKc"/>
    <property type="match status" value="1"/>
</dbReference>
<dbReference type="Pfam" id="PF13947">
    <property type="entry name" value="GUB_WAK_bind"/>
    <property type="match status" value="3"/>
</dbReference>
<evidence type="ECO:0000256" key="15">
    <source>
        <dbReference type="PROSITE-ProRule" id="PRU10141"/>
    </source>
</evidence>
<dbReference type="PROSITE" id="PS00107">
    <property type="entry name" value="PROTEIN_KINASE_ATP"/>
    <property type="match status" value="2"/>
</dbReference>
<keyword evidence="3" id="KW-0723">Serine/threonine-protein kinase</keyword>
<keyword evidence="6 17" id="KW-0732">Signal</keyword>
<feature type="domain" description="Protein kinase" evidence="18">
    <location>
        <begin position="355"/>
        <end position="885"/>
    </location>
</feature>
<keyword evidence="4" id="KW-0808">Transferase</keyword>
<dbReference type="Pfam" id="PF14380">
    <property type="entry name" value="WAK_assoc"/>
    <property type="match status" value="2"/>
</dbReference>
<evidence type="ECO:0000256" key="8">
    <source>
        <dbReference type="ARBA" id="ARBA00022777"/>
    </source>
</evidence>
<evidence type="ECO:0000256" key="9">
    <source>
        <dbReference type="ARBA" id="ARBA00022840"/>
    </source>
</evidence>
<dbReference type="CDD" id="cd14066">
    <property type="entry name" value="STKc_IRAK"/>
    <property type="match status" value="1"/>
</dbReference>
<dbReference type="SUPFAM" id="SSF56112">
    <property type="entry name" value="Protein kinase-like (PK-like)"/>
    <property type="match status" value="2"/>
</dbReference>
<evidence type="ECO:0000259" key="18">
    <source>
        <dbReference type="PROSITE" id="PS50011"/>
    </source>
</evidence>
<sequence length="1385" mass="154807">MNRSFFFTPFSPVVILFMATFFLLAEKASCTDPQFLACEPKSCGDQNINFPFHIQNAQEEYCGYPGFAISCNEKNKAVLSLSNNEYIIQEIYYQNHSLRLSNAVGFGKNTSCSPQIQNISLNGDRFRQSTTRTGLFLFYNCNSALLGNDSELLKHKVDCSGESANVSTVAMLDDDPLLGSASEKCGAGVVAPVDVYRGENVSIGKMLERGFVLNWVANNCSECDESGGRCGFNYTTYQFKCFCPDRPHARSCISEYNPVTLQPTGEGNRQIKMVIQQENKKLGLKLGLGFGVGCLIAGMILLSWIYGYHFRKRRDSSSFRLKNWQHADNVETFMMNYHSLTPKRFSYSDIKKITNSFVYTLGHGGFGNVYRGKLPNGRLVAVKVLKDTEGDGEDFMNEVASISRTSHVNVVTLLGFCYERNKRALIYEFMPNGSLDSFILYKRSPNTNRRLEWKKLYEIAVGIARGLEYLHRVVILFIATFFLLAKKASCTDPQFLACEPKSCGDQNISFPFHIQNAQKEYCGYPGFAISCNEKNKTVLSLSDNEYIIQEIDYQNHSLRLSNAVGFGKNTSCSPQIQNISLNGDRFRQSTTRAGVLFYNCNSTLLESDSKLLNHKVDCSGENASVSTLAMLDDDPLLGSASEKCGAGVVAPVDVYRGENVSIGKMLERGFVLNWVASNCSECDESGGRCGFNHTTDQFKCFCPDRPHARSCKSENNKLGLKLGLGCNTPIVHFDIKPHNILLDEDFRPKISDFGLAKLCKSKVSKISMIGVRGTVGYIAPEVFCRSFGGVTYKSDVYSYGMMVLEMVGQSKDFDMGSLETNEMYFPDWFYMNLEPGKISTLHGDRTDEEEEIVKKMIITGLWCIQNIPSHRPSMTKVVEMFEGSLQSLQIPPRPSLSSPRSCGDQNISFPFHIQNAQEEYCGYPGFAISCNEKNKTVLSLSDNEYIIQEIDYQNHSLRLSNAVENNKLGLKLGLGFGVGCLFAGMILLSYIYGYHFRKRRDSSNLLSMNSSSDPSSKADLEGDGVYLSIPIFSYTELGQATNNFDSEKELGDGGFGTVYYGKLKDGREVAVKRLYEHNYKRVKQFMNEVEILTRLHHKNLVCLYGCTSRRSRELLLVYEYIPNGTVADHLHGDLAKSSPLTWPIRMSIAIETACALAYLHASDIIHRDVKTNNILLDTNFSVKVADFGLSRLFPSDATHVSTVPQGTPGYVDPEYHQSYQLTDKSDVYSFGVVLIELISSMPAVDITRHRHEINLSNLAIIKIQKCAFDELIDSGLGYNSDEEVKRMTTSVAELAFQCLHHDKEMRPSMENVLHQLKIIQCGEESLDNLEEVHDDNNRSTNTLPPPSPPYCDEAVLLKNILPPPSPVSVTAKWASSSSATPNEIV</sequence>
<proteinExistence type="predicted"/>
<evidence type="ECO:0000256" key="5">
    <source>
        <dbReference type="ARBA" id="ARBA00022692"/>
    </source>
</evidence>
<dbReference type="FunFam" id="3.30.200.20:FF:000178">
    <property type="entry name" value="serine/threonine-protein kinase PBS1-like"/>
    <property type="match status" value="1"/>
</dbReference>
<dbReference type="FunFam" id="1.10.510.10:FF:000161">
    <property type="entry name" value="Wall-associated receptor kinase-like 20"/>
    <property type="match status" value="1"/>
</dbReference>
<accession>A0A6N2N0I9</accession>
<dbReference type="InterPro" id="IPR011009">
    <property type="entry name" value="Kinase-like_dom_sf"/>
</dbReference>
<evidence type="ECO:0000256" key="6">
    <source>
        <dbReference type="ARBA" id="ARBA00022729"/>
    </source>
</evidence>
<feature type="transmembrane region" description="Helical" evidence="16">
    <location>
        <begin position="968"/>
        <end position="992"/>
    </location>
</feature>
<evidence type="ECO:0000256" key="17">
    <source>
        <dbReference type="SAM" id="SignalP"/>
    </source>
</evidence>
<evidence type="ECO:0000313" key="19">
    <source>
        <dbReference type="EMBL" id="VFU59240.1"/>
    </source>
</evidence>
<evidence type="ECO:0000256" key="16">
    <source>
        <dbReference type="SAM" id="Phobius"/>
    </source>
</evidence>